<protein>
    <submittedName>
        <fullName evidence="5">SH3 domain-containing protein</fullName>
    </submittedName>
</protein>
<feature type="compositionally biased region" description="Basic and acidic residues" evidence="3">
    <location>
        <begin position="341"/>
        <end position="358"/>
    </location>
</feature>
<feature type="compositionally biased region" description="Low complexity" evidence="3">
    <location>
        <begin position="696"/>
        <end position="706"/>
    </location>
</feature>
<gene>
    <name evidence="5" type="ORF">DCS_02543</name>
</gene>
<feature type="compositionally biased region" description="Basic and acidic residues" evidence="3">
    <location>
        <begin position="276"/>
        <end position="287"/>
    </location>
</feature>
<dbReference type="PANTHER" id="PTHR46026:SF1">
    <property type="entry name" value="RHO-TYPE GUANINE NUCLEOTIDE EXCHANGE FACTOR, ISOFORM F"/>
    <property type="match status" value="1"/>
</dbReference>
<keyword evidence="1 2" id="KW-0728">SH3 domain</keyword>
<feature type="compositionally biased region" description="Pro residues" evidence="3">
    <location>
        <begin position="711"/>
        <end position="736"/>
    </location>
</feature>
<evidence type="ECO:0000256" key="1">
    <source>
        <dbReference type="ARBA" id="ARBA00022443"/>
    </source>
</evidence>
<feature type="region of interest" description="Disordered" evidence="3">
    <location>
        <begin position="907"/>
        <end position="937"/>
    </location>
</feature>
<dbReference type="InterPro" id="IPR057402">
    <property type="entry name" value="AIM3_BBC1_C"/>
</dbReference>
<dbReference type="Pfam" id="PF25459">
    <property type="entry name" value="AIM3_BBC1_C"/>
    <property type="match status" value="1"/>
</dbReference>
<sequence length="1204" mass="129544">MTAPFKVRAIYEYSSPHEDDLNFPIGQVITVTEEEDDDWYSGEYVDDSGTQHDGIFPRNFVEKFEPTAPPRPTRTRSKKEPERAEEEIMSPPSPVPAPAPAPPVPEVPSPAKEVEAEMEEIDQPTQKTVADRPLPPVLPPAASQVTPSPPAAKPKEAHAADATSSSTPKAKPSAPPPVTEKSASFRDRIAAFNKPAAPPVAPFKPGGTTGFIKKPFVAPPPSRNAYVPPPKETHATSAYRRDEDPEIKEREAENLEHAERAGLVPTEDQSAGEGEDQPKPTSLKERIALLQKQQMEQAQRHAEAATKKEKPKKPAPMKRVDTHSSEAAGDVADALPSPTMERTETSETVRTSTDEARHARGPLPLRHKSYRAHPESVPDGNEADMSGAGDTTEGQYDTEDRDDGDELARRTIRTSSPAKQREEEVEGQEEDQEEEEEEEEEEVDPEVRRKAELRARMAKMSGGMGFHGMFGAPSPLGPPPPKKKATKEAASSNDAEPTSPVSRPAPPIPTPMAMGLPGMGPRGLEAQGSDNIALSPAAGPPVVPSSSGPEEGSENDDDSTTPALASEPKGMPRQQATKADADLVEPRRESAAPPLPGGWPTPPPVPSEGKSMFASPSFFAEPVATLARPPPPPPPAELHPASDGSESDDELSGTAGARDRSSATFSSATRSPPMAPHPSSPGLPGRSPSSPHPDESSASSPPSANRRNSRHPPPIPGATPVPPPAQSRPVPPPPPRRQSTADAPMAPPVPTRPPLADEDEEEEITEYEGDYDTDIASSVPHKDALKSHAREASLLDDGTLHSPVAEAPPNQPPPVPSAMAPRAVPPPIPSQPPPESGRRGPKDAPRAAPPPPPPPPTKEAPTHAGDDDGANWPLSVSIPAGTSHEHKASGMEEEGYTAGVSAALSPLGPKAAAGTPRGRQQKQSMDVPRTSTSNRRSADLLRPSMESGFIANDVDLAVQSEWWKQPNQVPPALQGRKDIRVESEESTTTNQGAKAVVSLEFFILFQDYSQTIITVRYDPYNTADVEVEQRHEPPPRALRQDQMEEYHDRFGRQISQLASAKKDTVVADGTPQGLVLELLRPHGDALWPVGTRSYGALVYANMANASTQQHDVIRPGDIITIRNAKFQGKHGPMHAKYSAEVGKPDHVAIVAEWDGTKKKVRAWEQGRESKKVKMESFKLDDLRSGEVKIWRVVPRSWIGWNSQP</sequence>
<dbReference type="EMBL" id="LAYC01000001">
    <property type="protein sequence ID" value="KYK61401.1"/>
    <property type="molecule type" value="Genomic_DNA"/>
</dbReference>
<dbReference type="RefSeq" id="XP_040660753.1">
    <property type="nucleotide sequence ID" value="XM_040799870.1"/>
</dbReference>
<evidence type="ECO:0000313" key="5">
    <source>
        <dbReference type="EMBL" id="KYK61401.1"/>
    </source>
</evidence>
<feature type="compositionally biased region" description="Polar residues" evidence="3">
    <location>
        <begin position="921"/>
        <end position="935"/>
    </location>
</feature>
<dbReference type="CDD" id="cd11887">
    <property type="entry name" value="SH3_Bbc1"/>
    <property type="match status" value="1"/>
</dbReference>
<feature type="compositionally biased region" description="Basic and acidic residues" evidence="3">
    <location>
        <begin position="298"/>
        <end position="308"/>
    </location>
</feature>
<name>A0A151GWF5_DRECN</name>
<evidence type="ECO:0000256" key="3">
    <source>
        <dbReference type="SAM" id="MobiDB-lite"/>
    </source>
</evidence>
<feature type="domain" description="SH3" evidence="4">
    <location>
        <begin position="2"/>
        <end position="66"/>
    </location>
</feature>
<dbReference type="Pfam" id="PF14604">
    <property type="entry name" value="SH3_9"/>
    <property type="match status" value="1"/>
</dbReference>
<organism evidence="5 6">
    <name type="scientific">Drechmeria coniospora</name>
    <name type="common">Nematophagous fungus</name>
    <name type="synonym">Meria coniospora</name>
    <dbReference type="NCBI Taxonomy" id="98403"/>
    <lineage>
        <taxon>Eukaryota</taxon>
        <taxon>Fungi</taxon>
        <taxon>Dikarya</taxon>
        <taxon>Ascomycota</taxon>
        <taxon>Pezizomycotina</taxon>
        <taxon>Sordariomycetes</taxon>
        <taxon>Hypocreomycetidae</taxon>
        <taxon>Hypocreales</taxon>
        <taxon>Ophiocordycipitaceae</taxon>
        <taxon>Drechmeria</taxon>
    </lineage>
</organism>
<feature type="compositionally biased region" description="Acidic residues" evidence="3">
    <location>
        <begin position="756"/>
        <end position="773"/>
    </location>
</feature>
<dbReference type="InParanoid" id="A0A151GWF5"/>
<feature type="compositionally biased region" description="Pro residues" evidence="3">
    <location>
        <begin position="628"/>
        <end position="637"/>
    </location>
</feature>
<dbReference type="GeneID" id="63715186"/>
<dbReference type="AlphaFoldDB" id="A0A151GWF5"/>
<dbReference type="InterPro" id="IPR001452">
    <property type="entry name" value="SH3_domain"/>
</dbReference>
<feature type="compositionally biased region" description="Low complexity" evidence="3">
    <location>
        <begin position="662"/>
        <end position="672"/>
    </location>
</feature>
<feature type="compositionally biased region" description="Pro residues" evidence="3">
    <location>
        <begin position="217"/>
        <end position="230"/>
    </location>
</feature>
<feature type="compositionally biased region" description="Basic and acidic residues" evidence="3">
    <location>
        <begin position="780"/>
        <end position="793"/>
    </location>
</feature>
<dbReference type="SMART" id="SM00326">
    <property type="entry name" value="SH3"/>
    <property type="match status" value="1"/>
</dbReference>
<feature type="compositionally biased region" description="Pro residues" evidence="3">
    <location>
        <begin position="91"/>
        <end position="108"/>
    </location>
</feature>
<feature type="compositionally biased region" description="Pro residues" evidence="3">
    <location>
        <begin position="823"/>
        <end position="835"/>
    </location>
</feature>
<evidence type="ECO:0000313" key="6">
    <source>
        <dbReference type="Proteomes" id="UP000076580"/>
    </source>
</evidence>
<feature type="region of interest" description="Disordered" evidence="3">
    <location>
        <begin position="60"/>
        <end position="895"/>
    </location>
</feature>
<reference evidence="5 6" key="1">
    <citation type="journal article" date="2016" name="Sci. Rep.">
        <title>Insights into Adaptations to a Near-Obligate Nematode Endoparasitic Lifestyle from the Finished Genome of Drechmeria coniospora.</title>
        <authorList>
            <person name="Zhang L."/>
            <person name="Zhou Z."/>
            <person name="Guo Q."/>
            <person name="Fokkens L."/>
            <person name="Miskei M."/>
            <person name="Pocsi I."/>
            <person name="Zhang W."/>
            <person name="Chen M."/>
            <person name="Wang L."/>
            <person name="Sun Y."/>
            <person name="Donzelli B.G."/>
            <person name="Gibson D.M."/>
            <person name="Nelson D.R."/>
            <person name="Luo J.G."/>
            <person name="Rep M."/>
            <person name="Liu H."/>
            <person name="Yang S."/>
            <person name="Wang J."/>
            <person name="Krasnoff S.B."/>
            <person name="Xu Y."/>
            <person name="Molnar I."/>
            <person name="Lin M."/>
        </authorList>
    </citation>
    <scope>NUCLEOTIDE SEQUENCE [LARGE SCALE GENOMIC DNA]</scope>
    <source>
        <strain evidence="5 6">ARSEF 6962</strain>
    </source>
</reference>
<dbReference type="PANTHER" id="PTHR46026">
    <property type="entry name" value="RHO-TYPE GUANINE NUCLEOTIDE EXCHANGE FACTOR, ISOFORM F"/>
    <property type="match status" value="1"/>
</dbReference>
<dbReference type="InterPro" id="IPR035552">
    <property type="entry name" value="Mti1_SH3"/>
</dbReference>
<dbReference type="InterPro" id="IPR036028">
    <property type="entry name" value="SH3-like_dom_sf"/>
</dbReference>
<dbReference type="Proteomes" id="UP000076580">
    <property type="component" value="Chromosome 01"/>
</dbReference>
<feature type="compositionally biased region" description="Basic and acidic residues" evidence="3">
    <location>
        <begin position="579"/>
        <end position="590"/>
    </location>
</feature>
<evidence type="ECO:0000259" key="4">
    <source>
        <dbReference type="PROSITE" id="PS50002"/>
    </source>
</evidence>
<dbReference type="FunCoup" id="A0A151GWF5">
    <property type="interactions" value="139"/>
</dbReference>
<feature type="compositionally biased region" description="Pro residues" evidence="3">
    <location>
        <begin position="593"/>
        <end position="606"/>
    </location>
</feature>
<accession>A0A151GWF5</accession>
<feature type="compositionally biased region" description="Basic and acidic residues" evidence="3">
    <location>
        <begin position="231"/>
        <end position="260"/>
    </location>
</feature>
<dbReference type="Gene3D" id="2.30.30.40">
    <property type="entry name" value="SH3 Domains"/>
    <property type="match status" value="1"/>
</dbReference>
<feature type="compositionally biased region" description="Pro residues" evidence="3">
    <location>
        <begin position="847"/>
        <end position="858"/>
    </location>
</feature>
<feature type="compositionally biased region" description="Basic and acidic residues" evidence="3">
    <location>
        <begin position="445"/>
        <end position="455"/>
    </location>
</feature>
<feature type="compositionally biased region" description="Low complexity" evidence="3">
    <location>
        <begin position="160"/>
        <end position="172"/>
    </location>
</feature>
<feature type="compositionally biased region" description="Basic and acidic residues" evidence="3">
    <location>
        <begin position="836"/>
        <end position="845"/>
    </location>
</feature>
<comment type="caution">
    <text evidence="5">The sequence shown here is derived from an EMBL/GenBank/DDBJ whole genome shotgun (WGS) entry which is preliminary data.</text>
</comment>
<dbReference type="PROSITE" id="PS50002">
    <property type="entry name" value="SH3"/>
    <property type="match status" value="1"/>
</dbReference>
<dbReference type="STRING" id="98403.A0A151GWF5"/>
<proteinExistence type="predicted"/>
<dbReference type="SUPFAM" id="SSF50044">
    <property type="entry name" value="SH3-domain"/>
    <property type="match status" value="1"/>
</dbReference>
<feature type="compositionally biased region" description="Acidic residues" evidence="3">
    <location>
        <begin position="423"/>
        <end position="444"/>
    </location>
</feature>
<feature type="compositionally biased region" description="Acidic residues" evidence="3">
    <location>
        <begin position="396"/>
        <end position="405"/>
    </location>
</feature>
<keyword evidence="6" id="KW-1185">Reference proteome</keyword>
<evidence type="ECO:0000256" key="2">
    <source>
        <dbReference type="PROSITE-ProRule" id="PRU00192"/>
    </source>
</evidence>